<evidence type="ECO:0000313" key="2">
    <source>
        <dbReference type="Proteomes" id="UP000323257"/>
    </source>
</evidence>
<dbReference type="EMBL" id="VNHS01000014">
    <property type="protein sequence ID" value="TYP69585.1"/>
    <property type="molecule type" value="Genomic_DNA"/>
</dbReference>
<protein>
    <submittedName>
        <fullName evidence="1">Uncharacterized protein</fullName>
    </submittedName>
</protein>
<name>A0A5S5BQU9_9BACL</name>
<proteinExistence type="predicted"/>
<keyword evidence="2" id="KW-1185">Reference proteome</keyword>
<comment type="caution">
    <text evidence="1">The sequence shown here is derived from an EMBL/GenBank/DDBJ whole genome shotgun (WGS) entry which is preliminary data.</text>
</comment>
<sequence length="133" mass="15685">MEAEDGGARTYIWCLVGNILSEGTYLDRGSEIFFSGTRQFRPGTKVYCSPFIWGDGYERIRVIGRASDNQKFISVIMDSQWIANWRRQKVYTPYILRRNEQERDSWDASEESVRIMDEMLTWLPERSLIKLTK</sequence>
<dbReference type="RefSeq" id="WP_148932969.1">
    <property type="nucleotide sequence ID" value="NZ_VNHS01000014.1"/>
</dbReference>
<accession>A0A5S5BQU9</accession>
<dbReference type="OrthoDB" id="679907at2"/>
<dbReference type="AlphaFoldDB" id="A0A5S5BQU9"/>
<reference evidence="1 2" key="1">
    <citation type="submission" date="2019-07" db="EMBL/GenBank/DDBJ databases">
        <title>Genomic Encyclopedia of Type Strains, Phase III (KMG-III): the genomes of soil and plant-associated and newly described type strains.</title>
        <authorList>
            <person name="Whitman W."/>
        </authorList>
    </citation>
    <scope>NUCLEOTIDE SEQUENCE [LARGE SCALE GENOMIC DNA]</scope>
    <source>
        <strain evidence="1 2">BL24</strain>
    </source>
</reference>
<evidence type="ECO:0000313" key="1">
    <source>
        <dbReference type="EMBL" id="TYP69585.1"/>
    </source>
</evidence>
<organism evidence="1 2">
    <name type="scientific">Paenibacillus methanolicus</name>
    <dbReference type="NCBI Taxonomy" id="582686"/>
    <lineage>
        <taxon>Bacteria</taxon>
        <taxon>Bacillati</taxon>
        <taxon>Bacillota</taxon>
        <taxon>Bacilli</taxon>
        <taxon>Bacillales</taxon>
        <taxon>Paenibacillaceae</taxon>
        <taxon>Paenibacillus</taxon>
    </lineage>
</organism>
<gene>
    <name evidence="1" type="ORF">BCM02_114101</name>
</gene>
<dbReference type="Proteomes" id="UP000323257">
    <property type="component" value="Unassembled WGS sequence"/>
</dbReference>